<evidence type="ECO:0000313" key="2">
    <source>
        <dbReference type="Proteomes" id="UP000309450"/>
    </source>
</evidence>
<protein>
    <submittedName>
        <fullName evidence="1">Uncharacterized protein</fullName>
    </submittedName>
</protein>
<evidence type="ECO:0000313" key="1">
    <source>
        <dbReference type="EMBL" id="THD82468.1"/>
    </source>
</evidence>
<dbReference type="EMBL" id="SSND01000004">
    <property type="protein sequence ID" value="THD82468.1"/>
    <property type="molecule type" value="Genomic_DNA"/>
</dbReference>
<dbReference type="Pfam" id="PF20181">
    <property type="entry name" value="DUF6544"/>
    <property type="match status" value="1"/>
</dbReference>
<organism evidence="1 2">
    <name type="scientific">Aliigemmobacter aestuarii</name>
    <dbReference type="NCBI Taxonomy" id="1445661"/>
    <lineage>
        <taxon>Bacteria</taxon>
        <taxon>Pseudomonadati</taxon>
        <taxon>Pseudomonadota</taxon>
        <taxon>Alphaproteobacteria</taxon>
        <taxon>Rhodobacterales</taxon>
        <taxon>Paracoccaceae</taxon>
        <taxon>Aliigemmobacter</taxon>
    </lineage>
</organism>
<dbReference type="InterPro" id="IPR046674">
    <property type="entry name" value="DUF6544"/>
</dbReference>
<dbReference type="OrthoDB" id="3671061at2"/>
<name>A0A4V6RS12_9RHOB</name>
<comment type="caution">
    <text evidence="1">The sequence shown here is derived from an EMBL/GenBank/DDBJ whole genome shotgun (WGS) entry which is preliminary data.</text>
</comment>
<dbReference type="Proteomes" id="UP000309450">
    <property type="component" value="Unassembled WGS sequence"/>
</dbReference>
<sequence length="284" mass="30928">MGITAGVCLGAVAATAAYVHHRDQARMRAVWTGIEALRDDDPPAYDPAMVAGLPAVAQRYFARAIAPGTPLHRIVRLTMEGRFIMNGNGMPMAARQILAPPATGFVWQARIGAGLMRFAGSDGYRRRDGAEESWTKFWLHGLIPLARIGGTSDHARAAATRAMLESVWVPAALLPQYGAEWRETGPDSAEVRFADAPDLPPMHLTFDAAGDLAEIWAPRWTDANPEKTYRWQPFGGRMIETGVVAGFRIPTRVELANLWGTPDAAPFFLARITDAVFGPDGPWP</sequence>
<proteinExistence type="predicted"/>
<gene>
    <name evidence="1" type="ORF">E7811_14290</name>
</gene>
<dbReference type="AlphaFoldDB" id="A0A4V6RS12"/>
<reference evidence="1 2" key="1">
    <citation type="submission" date="2019-04" db="EMBL/GenBank/DDBJ databases">
        <title>Draft genome sequence of Gemmobacter aestuarii sp. nov.</title>
        <authorList>
            <person name="Hameed A."/>
            <person name="Lin S.-Y."/>
            <person name="Shahina M."/>
            <person name="Lai W.-A."/>
            <person name="Young C.-C."/>
        </authorList>
    </citation>
    <scope>NUCLEOTIDE SEQUENCE [LARGE SCALE GENOMIC DNA]</scope>
    <source>
        <strain evidence="1 2">CC-PW-75</strain>
    </source>
</reference>
<keyword evidence="2" id="KW-1185">Reference proteome</keyword>
<accession>A0A4V6RS12</accession>